<comment type="cofactor">
    <cofactor evidence="8">
        <name>Ca(2+)</name>
        <dbReference type="ChEBI" id="CHEBI:29108"/>
    </cofactor>
    <text evidence="8">Binds 1 Ca(2+) ion per subunit.</text>
</comment>
<reference evidence="12" key="1">
    <citation type="submission" date="2014-09" db="EMBL/GenBank/DDBJ databases">
        <title>Genome sequence of the luminous mushroom Mycena chlorophos for searching fungal bioluminescence genes.</title>
        <authorList>
            <person name="Tanaka Y."/>
            <person name="Kasuga D."/>
            <person name="Oba Y."/>
            <person name="Hase S."/>
            <person name="Sato K."/>
            <person name="Oba Y."/>
            <person name="Sakakibara Y."/>
        </authorList>
    </citation>
    <scope>NUCLEOTIDE SEQUENCE</scope>
</reference>
<feature type="binding site" evidence="8">
    <location>
        <position position="573"/>
    </location>
    <ligand>
        <name>Ca(2+)</name>
        <dbReference type="ChEBI" id="CHEBI:29108"/>
    </ligand>
</feature>
<dbReference type="SUPFAM" id="SSF54897">
    <property type="entry name" value="Protease propeptides/inhibitors"/>
    <property type="match status" value="1"/>
</dbReference>
<evidence type="ECO:0000256" key="10">
    <source>
        <dbReference type="SAM" id="SignalP"/>
    </source>
</evidence>
<dbReference type="InterPro" id="IPR036852">
    <property type="entry name" value="Peptidase_S8/S53_dom_sf"/>
</dbReference>
<dbReference type="InterPro" id="IPR050819">
    <property type="entry name" value="Tripeptidyl-peptidase_I"/>
</dbReference>
<evidence type="ECO:0000259" key="11">
    <source>
        <dbReference type="PROSITE" id="PS51695"/>
    </source>
</evidence>
<keyword evidence="5" id="KW-0720">Serine protease</keyword>
<sequence length="597" mass="62396">MGLSFPRLLGLLSATLSASAVAGGLVLHESRDAAPAGFVNQGPAADSRILTLRVGLASNNITGLHDKLLSISTPGSAEYRQWLSAEDVKAYVAPSNETLTAFNAFLSANDIPTTVTSPFGEWVTVSMPVVQANALFGAKFDNYTHPSLSTPIMRTLSVSLPTYLVGHVDVIHPTTAFTPSPRGRAPSDSFSTTPAKLPSGANAPADCDVSEAHPTNSITPACLQALYNIPATPATQSDNALLVTGYIDEWAEIDDLDSFMRLLRPDFPAGANQTFELLTIDNGTNPQLPGVVRVLFCSGECTIDRALLMLKAFPLDIEYAAGVATNVPIQFLSVGGEDLGAAGIDTTTFLASDATPPTVVTTSYALDESFWGISLASKICDGYAQATARGTSVLISSGDGGVNGDHDDGTNCDLFAAVFPPSCPYVTAIGATWGFDPEIATNFTGGGFSNFFTRPSWQDSAVEEFLKTVPSDIIPLVNTTSRGYPDLALQGWNFLIYLSGTTVQTGGTSASSPSTAALISLVNDRLLAAGKPVLGFLNPFLYAHASIANDITVGHNSGYLCPASSPAFDAVAGWDPLTGLGTPDYERVLAAAISCSL</sequence>
<dbReference type="Proteomes" id="UP000815677">
    <property type="component" value="Unassembled WGS sequence"/>
</dbReference>
<keyword evidence="6 8" id="KW-0106">Calcium</keyword>
<feature type="signal peptide" evidence="10">
    <location>
        <begin position="1"/>
        <end position="24"/>
    </location>
</feature>
<comment type="subcellular location">
    <subcellularLocation>
        <location evidence="1">Secreted</location>
        <location evidence="1">Extracellular space</location>
    </subcellularLocation>
</comment>
<evidence type="ECO:0000313" key="12">
    <source>
        <dbReference type="EMBL" id="GAT48651.1"/>
    </source>
</evidence>
<keyword evidence="4" id="KW-0378">Hydrolase</keyword>
<feature type="binding site" evidence="8">
    <location>
        <position position="550"/>
    </location>
    <ligand>
        <name>Ca(2+)</name>
        <dbReference type="ChEBI" id="CHEBI:29108"/>
    </ligand>
</feature>
<feature type="region of interest" description="Disordered" evidence="9">
    <location>
        <begin position="175"/>
        <end position="206"/>
    </location>
</feature>
<dbReference type="PANTHER" id="PTHR14218">
    <property type="entry name" value="PROTEASE S8 TRIPEPTIDYL PEPTIDASE I CLN2"/>
    <property type="match status" value="1"/>
</dbReference>
<keyword evidence="7" id="KW-0865">Zymogen</keyword>
<dbReference type="PROSITE" id="PS51695">
    <property type="entry name" value="SEDOLISIN"/>
    <property type="match status" value="1"/>
</dbReference>
<protein>
    <submittedName>
        <fullName evidence="12">Family S53 protease-like protein</fullName>
    </submittedName>
</protein>
<feature type="binding site" evidence="8">
    <location>
        <position position="551"/>
    </location>
    <ligand>
        <name>Ca(2+)</name>
        <dbReference type="ChEBI" id="CHEBI:29108"/>
    </ligand>
</feature>
<evidence type="ECO:0000256" key="7">
    <source>
        <dbReference type="ARBA" id="ARBA00023145"/>
    </source>
</evidence>
<comment type="caution">
    <text evidence="8">Lacks conserved residue(s) required for the propagation of feature annotation.</text>
</comment>
<evidence type="ECO:0000256" key="8">
    <source>
        <dbReference type="PROSITE-ProRule" id="PRU01032"/>
    </source>
</evidence>
<evidence type="ECO:0000256" key="6">
    <source>
        <dbReference type="ARBA" id="ARBA00022837"/>
    </source>
</evidence>
<evidence type="ECO:0000256" key="5">
    <source>
        <dbReference type="ARBA" id="ARBA00022825"/>
    </source>
</evidence>
<evidence type="ECO:0000256" key="9">
    <source>
        <dbReference type="SAM" id="MobiDB-lite"/>
    </source>
</evidence>
<accession>A0ABQ0LBY3</accession>
<feature type="chain" id="PRO_5046927303" evidence="10">
    <location>
        <begin position="25"/>
        <end position="597"/>
    </location>
</feature>
<dbReference type="EMBL" id="DF844795">
    <property type="protein sequence ID" value="GAT48651.1"/>
    <property type="molecule type" value="Genomic_DNA"/>
</dbReference>
<keyword evidence="2" id="KW-0645">Protease</keyword>
<evidence type="ECO:0000256" key="1">
    <source>
        <dbReference type="ARBA" id="ARBA00004239"/>
    </source>
</evidence>
<name>A0ABQ0LBY3_MYCCL</name>
<proteinExistence type="predicted"/>
<keyword evidence="3 8" id="KW-0479">Metal-binding</keyword>
<keyword evidence="13" id="KW-1185">Reference proteome</keyword>
<dbReference type="PANTHER" id="PTHR14218:SF15">
    <property type="entry name" value="TRIPEPTIDYL-PEPTIDASE 1"/>
    <property type="match status" value="1"/>
</dbReference>
<dbReference type="Pfam" id="PF09286">
    <property type="entry name" value="Pro-kuma_activ"/>
    <property type="match status" value="1"/>
</dbReference>
<gene>
    <name evidence="12" type="ORF">MCHLO_06033</name>
</gene>
<feature type="binding site" evidence="8">
    <location>
        <position position="575"/>
    </location>
    <ligand>
        <name>Ca(2+)</name>
        <dbReference type="ChEBI" id="CHEBI:29108"/>
    </ligand>
</feature>
<evidence type="ECO:0000256" key="4">
    <source>
        <dbReference type="ARBA" id="ARBA00022801"/>
    </source>
</evidence>
<feature type="domain" description="Peptidase S53" evidence="11">
    <location>
        <begin position="217"/>
        <end position="595"/>
    </location>
</feature>
<organism evidence="12 13">
    <name type="scientific">Mycena chlorophos</name>
    <name type="common">Agaric fungus</name>
    <name type="synonym">Agaricus chlorophos</name>
    <dbReference type="NCBI Taxonomy" id="658473"/>
    <lineage>
        <taxon>Eukaryota</taxon>
        <taxon>Fungi</taxon>
        <taxon>Dikarya</taxon>
        <taxon>Basidiomycota</taxon>
        <taxon>Agaricomycotina</taxon>
        <taxon>Agaricomycetes</taxon>
        <taxon>Agaricomycetidae</taxon>
        <taxon>Agaricales</taxon>
        <taxon>Marasmiineae</taxon>
        <taxon>Mycenaceae</taxon>
        <taxon>Mycena</taxon>
    </lineage>
</organism>
<keyword evidence="10" id="KW-0732">Signal</keyword>
<dbReference type="Gene3D" id="3.40.50.200">
    <property type="entry name" value="Peptidase S8/S53 domain"/>
    <property type="match status" value="1"/>
</dbReference>
<evidence type="ECO:0000256" key="3">
    <source>
        <dbReference type="ARBA" id="ARBA00022723"/>
    </source>
</evidence>
<dbReference type="CDD" id="cd11377">
    <property type="entry name" value="Pro-peptidase_S53"/>
    <property type="match status" value="1"/>
</dbReference>
<dbReference type="CDD" id="cd04056">
    <property type="entry name" value="Peptidases_S53"/>
    <property type="match status" value="1"/>
</dbReference>
<evidence type="ECO:0000256" key="2">
    <source>
        <dbReference type="ARBA" id="ARBA00022670"/>
    </source>
</evidence>
<dbReference type="SUPFAM" id="SSF52743">
    <property type="entry name" value="Subtilisin-like"/>
    <property type="match status" value="1"/>
</dbReference>
<evidence type="ECO:0000313" key="13">
    <source>
        <dbReference type="Proteomes" id="UP000815677"/>
    </source>
</evidence>
<dbReference type="InterPro" id="IPR030400">
    <property type="entry name" value="Sedolisin_dom"/>
</dbReference>
<dbReference type="SMART" id="SM00944">
    <property type="entry name" value="Pro-kuma_activ"/>
    <property type="match status" value="1"/>
</dbReference>
<dbReference type="InterPro" id="IPR015366">
    <property type="entry name" value="S53_propep"/>
</dbReference>